<proteinExistence type="predicted"/>
<evidence type="ECO:0000313" key="1">
    <source>
        <dbReference type="EMBL" id="RDB17005.1"/>
    </source>
</evidence>
<dbReference type="InParanoid" id="A0A369J997"/>
<name>A0A369J997_HYPMA</name>
<dbReference type="Pfam" id="PF07676">
    <property type="entry name" value="PD40"/>
    <property type="match status" value="1"/>
</dbReference>
<protein>
    <submittedName>
        <fullName evidence="1">Peptidase YuxL</fullName>
    </submittedName>
</protein>
<dbReference type="EMBL" id="LUEZ02000120">
    <property type="protein sequence ID" value="RDB17005.1"/>
    <property type="molecule type" value="Genomic_DNA"/>
</dbReference>
<evidence type="ECO:0000313" key="2">
    <source>
        <dbReference type="Proteomes" id="UP000076154"/>
    </source>
</evidence>
<dbReference type="AlphaFoldDB" id="A0A369J997"/>
<sequence>MITPQDVASSDGITDLRLSRDGSRVVYTSGPLYKTGNNRTSALWLAETTIENSARKITTGDSHDYAPSFHPKASQIFFLSDRHEVGGAIQLYTLSFDATSFTEANRITHSRYPVLSYSISPDGNFVAFTLKSSSSEQNDKEPISVWRENLGFDALHFIDLRDSSKT</sequence>
<dbReference type="SUPFAM" id="SSF82171">
    <property type="entry name" value="DPP6 N-terminal domain-like"/>
    <property type="match status" value="1"/>
</dbReference>
<dbReference type="Gene3D" id="2.120.10.30">
    <property type="entry name" value="TolB, C-terminal domain"/>
    <property type="match status" value="1"/>
</dbReference>
<dbReference type="Proteomes" id="UP000076154">
    <property type="component" value="Unassembled WGS sequence"/>
</dbReference>
<keyword evidence="2" id="KW-1185">Reference proteome</keyword>
<dbReference type="InterPro" id="IPR011659">
    <property type="entry name" value="WD40"/>
</dbReference>
<reference evidence="1" key="1">
    <citation type="submission" date="2018-04" db="EMBL/GenBank/DDBJ databases">
        <title>Whole genome sequencing of Hypsizygus marmoreus.</title>
        <authorList>
            <person name="Choi I.-G."/>
            <person name="Min B."/>
            <person name="Kim J.-G."/>
            <person name="Kim S."/>
            <person name="Oh Y.-L."/>
            <person name="Kong W.-S."/>
            <person name="Park H."/>
            <person name="Jeong J."/>
            <person name="Song E.-S."/>
        </authorList>
    </citation>
    <scope>NUCLEOTIDE SEQUENCE [LARGE SCALE GENOMIC DNA]</scope>
    <source>
        <strain evidence="1">51987-8</strain>
    </source>
</reference>
<accession>A0A369J997</accession>
<comment type="caution">
    <text evidence="1">The sequence shown here is derived from an EMBL/GenBank/DDBJ whole genome shotgun (WGS) entry which is preliminary data.</text>
</comment>
<dbReference type="InterPro" id="IPR011042">
    <property type="entry name" value="6-blade_b-propeller_TolB-like"/>
</dbReference>
<dbReference type="OrthoDB" id="43744at2759"/>
<gene>
    <name evidence="1" type="primary">yuxL_0</name>
    <name evidence="1" type="ORF">Hypma_002061</name>
</gene>
<organism evidence="1 2">
    <name type="scientific">Hypsizygus marmoreus</name>
    <name type="common">White beech mushroom</name>
    <name type="synonym">Agaricus marmoreus</name>
    <dbReference type="NCBI Taxonomy" id="39966"/>
    <lineage>
        <taxon>Eukaryota</taxon>
        <taxon>Fungi</taxon>
        <taxon>Dikarya</taxon>
        <taxon>Basidiomycota</taxon>
        <taxon>Agaricomycotina</taxon>
        <taxon>Agaricomycetes</taxon>
        <taxon>Agaricomycetidae</taxon>
        <taxon>Agaricales</taxon>
        <taxon>Tricholomatineae</taxon>
        <taxon>Lyophyllaceae</taxon>
        <taxon>Hypsizygus</taxon>
    </lineage>
</organism>